<sequence length="494" mass="54216">MPLIHLLKRLGVLLTSWCLLCSGASAADNGRILMVTEATFPPYEFREENAIMGIDPEIMREVARRAGKELVIEDMSFDSVITAVVSGKADVAASGITVTPERRKQVDFSIPYVEAAQVIIVPKGSSIRSRDDIRGRKIGVQHGATGDIYVTRNIQQPERFPNGALAVAALAAGKVDLVVIDRDPARMYLANHDELEILPEPLTSETYAIAIRKGNTELLQHVNKVIADMQASGKLEEIRTKYAAMQVRPPGSSGAHAAGTGWLEGKWLDLKESFEVNFIQEGRWKYLANGFLVTVEISFFSVLLGVLMGFVVAVIRATHDKTGKLRFLNALCKLYLTVIRGTPVVVQLLIIYFIIFGSVDISKVLVAVVAFGFNSGAYVAEIIRGGIMAIDKGQFEAGRSLGLGYAQTMIYIILPQAFKNVLPSLGNEFIVLLKETSVSGYIALQDLTKGGDIIRSQTYTAFMPLMAVALIYLAMVMLFSWLLGKLERRLKNNE</sequence>
<dbReference type="Gene3D" id="1.10.3720.10">
    <property type="entry name" value="MetI-like"/>
    <property type="match status" value="1"/>
</dbReference>
<comment type="function">
    <text evidence="1">Part of the binding-protein-dependent transport system for glutamine; probably responsible for the translocation of the substrate across the membrane.</text>
</comment>
<dbReference type="SMART" id="SM00062">
    <property type="entry name" value="PBPb"/>
    <property type="match status" value="1"/>
</dbReference>
<evidence type="ECO:0000256" key="5">
    <source>
        <dbReference type="ARBA" id="ARBA00022475"/>
    </source>
</evidence>
<accession>A0ABM7ZDJ2</accession>
<proteinExistence type="inferred from homology"/>
<dbReference type="CDD" id="cd13624">
    <property type="entry name" value="PBP2_Arg_Lys_His"/>
    <property type="match status" value="1"/>
</dbReference>
<keyword evidence="11" id="KW-0732">Signal</keyword>
<feature type="transmembrane region" description="Helical" evidence="10">
    <location>
        <begin position="286"/>
        <end position="313"/>
    </location>
</feature>
<dbReference type="Pfam" id="PF00528">
    <property type="entry name" value="BPD_transp_1"/>
    <property type="match status" value="1"/>
</dbReference>
<evidence type="ECO:0000256" key="11">
    <source>
        <dbReference type="SAM" id="SignalP"/>
    </source>
</evidence>
<dbReference type="Gene3D" id="3.40.190.10">
    <property type="entry name" value="Periplasmic binding protein-like II"/>
    <property type="match status" value="2"/>
</dbReference>
<dbReference type="InterPro" id="IPR001320">
    <property type="entry name" value="Iontro_rcpt_C"/>
</dbReference>
<evidence type="ECO:0000256" key="10">
    <source>
        <dbReference type="RuleBase" id="RU363032"/>
    </source>
</evidence>
<evidence type="ECO:0000256" key="1">
    <source>
        <dbReference type="ARBA" id="ARBA00003159"/>
    </source>
</evidence>
<evidence type="ECO:0000313" key="14">
    <source>
        <dbReference type="Proteomes" id="UP001062263"/>
    </source>
</evidence>
<evidence type="ECO:0000256" key="3">
    <source>
        <dbReference type="ARBA" id="ARBA00010072"/>
    </source>
</evidence>
<comment type="subcellular location">
    <subcellularLocation>
        <location evidence="2">Cell inner membrane</location>
        <topology evidence="2">Multi-pass membrane protein</topology>
    </subcellularLocation>
    <subcellularLocation>
        <location evidence="10">Cell membrane</location>
        <topology evidence="10">Multi-pass membrane protein</topology>
    </subcellularLocation>
</comment>
<keyword evidence="6 10" id="KW-0812">Transmembrane</keyword>
<name>A0ABM7ZDJ2_9BACT</name>
<feature type="domain" description="ABC transmembrane type-1" evidence="12">
    <location>
        <begin position="291"/>
        <end position="483"/>
    </location>
</feature>
<feature type="chain" id="PRO_5046654154" evidence="11">
    <location>
        <begin position="27"/>
        <end position="494"/>
    </location>
</feature>
<evidence type="ECO:0000256" key="6">
    <source>
        <dbReference type="ARBA" id="ARBA00022692"/>
    </source>
</evidence>
<feature type="transmembrane region" description="Helical" evidence="10">
    <location>
        <begin position="401"/>
        <end position="418"/>
    </location>
</feature>
<dbReference type="InterPro" id="IPR010065">
    <property type="entry name" value="AA_ABC_transptr_permease_3TM"/>
</dbReference>
<dbReference type="SMART" id="SM00079">
    <property type="entry name" value="PBPe"/>
    <property type="match status" value="1"/>
</dbReference>
<feature type="transmembrane region" description="Helical" evidence="10">
    <location>
        <begin position="461"/>
        <end position="483"/>
    </location>
</feature>
<keyword evidence="8 10" id="KW-1133">Transmembrane helix</keyword>
<dbReference type="InterPro" id="IPR035906">
    <property type="entry name" value="MetI-like_sf"/>
</dbReference>
<evidence type="ECO:0000313" key="13">
    <source>
        <dbReference type="EMBL" id="BDL42748.1"/>
    </source>
</evidence>
<keyword evidence="7" id="KW-0029">Amino-acid transport</keyword>
<evidence type="ECO:0000256" key="2">
    <source>
        <dbReference type="ARBA" id="ARBA00004429"/>
    </source>
</evidence>
<keyword evidence="5" id="KW-1003">Cell membrane</keyword>
<dbReference type="InterPro" id="IPR000515">
    <property type="entry name" value="MetI-like"/>
</dbReference>
<feature type="transmembrane region" description="Helical" evidence="10">
    <location>
        <begin position="334"/>
        <end position="355"/>
    </location>
</feature>
<keyword evidence="9 10" id="KW-0472">Membrane</keyword>
<dbReference type="EMBL" id="AP025943">
    <property type="protein sequence ID" value="BDL42748.1"/>
    <property type="molecule type" value="Genomic_DNA"/>
</dbReference>
<feature type="signal peptide" evidence="11">
    <location>
        <begin position="1"/>
        <end position="26"/>
    </location>
</feature>
<gene>
    <name evidence="13" type="primary">glnPH2</name>
    <name evidence="13" type="ORF">Abiwalacus_03220</name>
</gene>
<feature type="transmembrane region" description="Helical" evidence="10">
    <location>
        <begin position="361"/>
        <end position="380"/>
    </location>
</feature>
<dbReference type="PANTHER" id="PTHR30614">
    <property type="entry name" value="MEMBRANE COMPONENT OF AMINO ACID ABC TRANSPORTER"/>
    <property type="match status" value="1"/>
</dbReference>
<keyword evidence="4 10" id="KW-0813">Transport</keyword>
<dbReference type="InterPro" id="IPR001638">
    <property type="entry name" value="Solute-binding_3/MltF_N"/>
</dbReference>
<protein>
    <submittedName>
        <fullName evidence="13">ABC transporter permease</fullName>
    </submittedName>
</protein>
<evidence type="ECO:0000256" key="7">
    <source>
        <dbReference type="ARBA" id="ARBA00022970"/>
    </source>
</evidence>
<evidence type="ECO:0000256" key="4">
    <source>
        <dbReference type="ARBA" id="ARBA00022448"/>
    </source>
</evidence>
<dbReference type="PROSITE" id="PS50928">
    <property type="entry name" value="ABC_TM1"/>
    <property type="match status" value="1"/>
</dbReference>
<evidence type="ECO:0000259" key="12">
    <source>
        <dbReference type="PROSITE" id="PS50928"/>
    </source>
</evidence>
<comment type="similarity">
    <text evidence="3">Belongs to the binding-protein-dependent transport system permease family. HisMQ subfamily.</text>
</comment>
<evidence type="ECO:0000256" key="9">
    <source>
        <dbReference type="ARBA" id="ARBA00023136"/>
    </source>
</evidence>
<dbReference type="Pfam" id="PF00497">
    <property type="entry name" value="SBP_bac_3"/>
    <property type="match status" value="1"/>
</dbReference>
<dbReference type="Proteomes" id="UP001062263">
    <property type="component" value="Chromosome"/>
</dbReference>
<keyword evidence="14" id="KW-1185">Reference proteome</keyword>
<dbReference type="SUPFAM" id="SSF53850">
    <property type="entry name" value="Periplasmic binding protein-like II"/>
    <property type="match status" value="1"/>
</dbReference>
<reference evidence="13" key="1">
    <citation type="submission" date="2022-06" db="EMBL/GenBank/DDBJ databases">
        <title>Akkermansia biwalacus sp. nov., an anaerobic mucin-degrading bacterium isolated from human intestine.</title>
        <authorList>
            <person name="Kobayashi Y."/>
            <person name="Inoue S."/>
            <person name="Kawahara T."/>
            <person name="Kohda N."/>
        </authorList>
    </citation>
    <scope>NUCLEOTIDE SEQUENCE</scope>
    <source>
        <strain evidence="13">WON2089</strain>
    </source>
</reference>
<dbReference type="InterPro" id="IPR043429">
    <property type="entry name" value="ArtM/GltK/GlnP/TcyL/YhdX-like"/>
</dbReference>
<dbReference type="SUPFAM" id="SSF161098">
    <property type="entry name" value="MetI-like"/>
    <property type="match status" value="1"/>
</dbReference>
<evidence type="ECO:0000256" key="8">
    <source>
        <dbReference type="ARBA" id="ARBA00022989"/>
    </source>
</evidence>
<dbReference type="NCBIfam" id="TIGR01726">
    <property type="entry name" value="HEQRo_perm_3TM"/>
    <property type="match status" value="1"/>
</dbReference>
<dbReference type="CDD" id="cd06261">
    <property type="entry name" value="TM_PBP2"/>
    <property type="match status" value="1"/>
</dbReference>
<organism evidence="13 14">
    <name type="scientific">Akkermansia biwaensis</name>
    <dbReference type="NCBI Taxonomy" id="2946555"/>
    <lineage>
        <taxon>Bacteria</taxon>
        <taxon>Pseudomonadati</taxon>
        <taxon>Verrucomicrobiota</taxon>
        <taxon>Verrucomicrobiia</taxon>
        <taxon>Verrucomicrobiales</taxon>
        <taxon>Akkermansiaceae</taxon>
        <taxon>Akkermansia</taxon>
    </lineage>
</organism>
<dbReference type="PANTHER" id="PTHR30614:SF20">
    <property type="entry name" value="GLUTAMINE TRANSPORT SYSTEM PERMEASE PROTEIN GLNP"/>
    <property type="match status" value="1"/>
</dbReference>